<keyword evidence="3" id="KW-1185">Reference proteome</keyword>
<name>A0AAW0PCF3_9GOBI</name>
<evidence type="ECO:0000313" key="3">
    <source>
        <dbReference type="Proteomes" id="UP001460270"/>
    </source>
</evidence>
<feature type="transmembrane region" description="Helical" evidence="1">
    <location>
        <begin position="97"/>
        <end position="116"/>
    </location>
</feature>
<keyword evidence="1" id="KW-0472">Membrane</keyword>
<dbReference type="PANTHER" id="PTHR17068">
    <property type="entry name" value="MYELOID-ASSOCIATED DIFFERENTIATION MARKER MYADM FAMILY MEMBER"/>
    <property type="match status" value="1"/>
</dbReference>
<sequence length="117" mass="13011">MGILDQIKTTMSQAVFTPSTLMSGRGGLHMAQILMSLVTFIISALKGSSSHTYWNYAMFTWSFCPLITLVITLVEMFCLDKLLVFCMDWPDFTTGMAMSSALMTVSVAITYANFYCV</sequence>
<gene>
    <name evidence="2" type="ORF">WMY93_010991</name>
</gene>
<evidence type="ECO:0000256" key="1">
    <source>
        <dbReference type="SAM" id="Phobius"/>
    </source>
</evidence>
<dbReference type="Proteomes" id="UP001460270">
    <property type="component" value="Unassembled WGS sequence"/>
</dbReference>
<accession>A0AAW0PCF3</accession>
<feature type="transmembrane region" description="Helical" evidence="1">
    <location>
        <begin position="57"/>
        <end position="77"/>
    </location>
</feature>
<evidence type="ECO:0000313" key="2">
    <source>
        <dbReference type="EMBL" id="KAK7919707.1"/>
    </source>
</evidence>
<keyword evidence="1" id="KW-1133">Transmembrane helix</keyword>
<keyword evidence="1" id="KW-0812">Transmembrane</keyword>
<proteinExistence type="predicted"/>
<organism evidence="2 3">
    <name type="scientific">Mugilogobius chulae</name>
    <name type="common">yellowstripe goby</name>
    <dbReference type="NCBI Taxonomy" id="88201"/>
    <lineage>
        <taxon>Eukaryota</taxon>
        <taxon>Metazoa</taxon>
        <taxon>Chordata</taxon>
        <taxon>Craniata</taxon>
        <taxon>Vertebrata</taxon>
        <taxon>Euteleostomi</taxon>
        <taxon>Actinopterygii</taxon>
        <taxon>Neopterygii</taxon>
        <taxon>Teleostei</taxon>
        <taxon>Neoteleostei</taxon>
        <taxon>Acanthomorphata</taxon>
        <taxon>Gobiaria</taxon>
        <taxon>Gobiiformes</taxon>
        <taxon>Gobioidei</taxon>
        <taxon>Gobiidae</taxon>
        <taxon>Gobionellinae</taxon>
        <taxon>Mugilogobius</taxon>
    </lineage>
</organism>
<evidence type="ECO:0008006" key="4">
    <source>
        <dbReference type="Google" id="ProtNLM"/>
    </source>
</evidence>
<dbReference type="AlphaFoldDB" id="A0AAW0PCF3"/>
<protein>
    <recommendedName>
        <fullName evidence="4">MARVEL domain-containing protein</fullName>
    </recommendedName>
</protein>
<dbReference type="InterPro" id="IPR047123">
    <property type="entry name" value="MYADM-like"/>
</dbReference>
<dbReference type="PANTHER" id="PTHR17068:SF12">
    <property type="entry name" value="MYELOID-ASSOCIATED DIFFERENTIATION MARKER-LIKE PROTEIN 2"/>
    <property type="match status" value="1"/>
</dbReference>
<feature type="transmembrane region" description="Helical" evidence="1">
    <location>
        <begin position="26"/>
        <end position="45"/>
    </location>
</feature>
<dbReference type="EMBL" id="JBBPFD010000007">
    <property type="protein sequence ID" value="KAK7919707.1"/>
    <property type="molecule type" value="Genomic_DNA"/>
</dbReference>
<comment type="caution">
    <text evidence="2">The sequence shown here is derived from an EMBL/GenBank/DDBJ whole genome shotgun (WGS) entry which is preliminary data.</text>
</comment>
<reference evidence="3" key="1">
    <citation type="submission" date="2024-04" db="EMBL/GenBank/DDBJ databases">
        <title>Salinicola lusitanus LLJ914,a marine bacterium isolated from the Okinawa Trough.</title>
        <authorList>
            <person name="Li J."/>
        </authorList>
    </citation>
    <scope>NUCLEOTIDE SEQUENCE [LARGE SCALE GENOMIC DNA]</scope>
</reference>